<dbReference type="PANTHER" id="PTHR24348:SF22">
    <property type="entry name" value="NON-SPECIFIC SERINE_THREONINE PROTEIN KINASE"/>
    <property type="match status" value="1"/>
</dbReference>
<dbReference type="eggNOG" id="KOG0595">
    <property type="taxonomic scope" value="Eukaryota"/>
</dbReference>
<evidence type="ECO:0000313" key="6">
    <source>
        <dbReference type="EnsemblMetazoa" id="Aqu2.1.25239_001"/>
    </source>
</evidence>
<proteinExistence type="predicted"/>
<dbReference type="OrthoDB" id="346907at2759"/>
<dbReference type="GO" id="GO:0016020">
    <property type="term" value="C:membrane"/>
    <property type="evidence" value="ECO:0007669"/>
    <property type="project" value="TreeGrafter"/>
</dbReference>
<evidence type="ECO:0000256" key="2">
    <source>
        <dbReference type="ARBA" id="ARBA00022741"/>
    </source>
</evidence>
<dbReference type="Pfam" id="PF00069">
    <property type="entry name" value="Pkinase"/>
    <property type="match status" value="1"/>
</dbReference>
<dbReference type="InParanoid" id="A0A1X7UC63"/>
<dbReference type="InterPro" id="IPR011009">
    <property type="entry name" value="Kinase-like_dom_sf"/>
</dbReference>
<feature type="domain" description="Protein kinase" evidence="5">
    <location>
        <begin position="1"/>
        <end position="165"/>
    </location>
</feature>
<sequence length="276" mass="31293">MDLKPQNLLLTEPPKTVLKIADFGMAQLLKDNDHGASFRGSPLYMAPEVMLGKTYDAKVDLWSIGVILFEILYGFAPYHSSTIEELHLRVLNDTPIVKLPQSVRRYSKDSWREIPVREIPVLEHMLGPECLSKARAQLVKQAVVKDSDGKYSSAIEQYIARAEYLKSLVRTQKPSLRDTAGENRKRILEEMQAEFSQLKDVHSLIEEADQLEDRHSYHSASLIEKADSPEKKKLIASEVQVFLQRGEELTILLEKKVPSYQRSSSFPSSASACHVQ</sequence>
<dbReference type="PROSITE" id="PS50011">
    <property type="entry name" value="PROTEIN_KINASE_DOM"/>
    <property type="match status" value="1"/>
</dbReference>
<evidence type="ECO:0000256" key="3">
    <source>
        <dbReference type="ARBA" id="ARBA00022777"/>
    </source>
</evidence>
<organism evidence="6">
    <name type="scientific">Amphimedon queenslandica</name>
    <name type="common">Sponge</name>
    <dbReference type="NCBI Taxonomy" id="400682"/>
    <lineage>
        <taxon>Eukaryota</taxon>
        <taxon>Metazoa</taxon>
        <taxon>Porifera</taxon>
        <taxon>Demospongiae</taxon>
        <taxon>Heteroscleromorpha</taxon>
        <taxon>Haplosclerida</taxon>
        <taxon>Niphatidae</taxon>
        <taxon>Amphimedon</taxon>
    </lineage>
</organism>
<dbReference type="PANTHER" id="PTHR24348">
    <property type="entry name" value="SERINE/THREONINE-PROTEIN KINASE UNC-51-RELATED"/>
    <property type="match status" value="1"/>
</dbReference>
<dbReference type="Gene3D" id="1.10.510.10">
    <property type="entry name" value="Transferase(Phosphotransferase) domain 1"/>
    <property type="match status" value="1"/>
</dbReference>
<dbReference type="InterPro" id="IPR000719">
    <property type="entry name" value="Prot_kinase_dom"/>
</dbReference>
<dbReference type="GO" id="GO:0004674">
    <property type="term" value="F:protein serine/threonine kinase activity"/>
    <property type="evidence" value="ECO:0007669"/>
    <property type="project" value="InterPro"/>
</dbReference>
<accession>A0A1X7UC63</accession>
<dbReference type="InterPro" id="IPR045269">
    <property type="entry name" value="Atg1-like"/>
</dbReference>
<keyword evidence="4" id="KW-0067">ATP-binding</keyword>
<keyword evidence="3" id="KW-0418">Kinase</keyword>
<dbReference type="STRING" id="400682.A0A1X7UC63"/>
<dbReference type="GO" id="GO:0005524">
    <property type="term" value="F:ATP binding"/>
    <property type="evidence" value="ECO:0007669"/>
    <property type="project" value="UniProtKB-KW"/>
</dbReference>
<dbReference type="GO" id="GO:0005829">
    <property type="term" value="C:cytosol"/>
    <property type="evidence" value="ECO:0007669"/>
    <property type="project" value="TreeGrafter"/>
</dbReference>
<dbReference type="SUPFAM" id="SSF56112">
    <property type="entry name" value="Protein kinase-like (PK-like)"/>
    <property type="match status" value="1"/>
</dbReference>
<evidence type="ECO:0000256" key="4">
    <source>
        <dbReference type="ARBA" id="ARBA00022840"/>
    </source>
</evidence>
<name>A0A1X7UC63_AMPQE</name>
<dbReference type="AlphaFoldDB" id="A0A1X7UC63"/>
<keyword evidence="1" id="KW-0808">Transferase</keyword>
<reference evidence="6" key="1">
    <citation type="submission" date="2017-05" db="UniProtKB">
        <authorList>
            <consortium name="EnsemblMetazoa"/>
        </authorList>
    </citation>
    <scope>IDENTIFICATION</scope>
</reference>
<protein>
    <recommendedName>
        <fullName evidence="5">Protein kinase domain-containing protein</fullName>
    </recommendedName>
</protein>
<evidence type="ECO:0000256" key="1">
    <source>
        <dbReference type="ARBA" id="ARBA00022679"/>
    </source>
</evidence>
<dbReference type="GO" id="GO:0000045">
    <property type="term" value="P:autophagosome assembly"/>
    <property type="evidence" value="ECO:0007669"/>
    <property type="project" value="TreeGrafter"/>
</dbReference>
<dbReference type="GO" id="GO:0000407">
    <property type="term" value="C:phagophore assembly site"/>
    <property type="evidence" value="ECO:0007669"/>
    <property type="project" value="TreeGrafter"/>
</dbReference>
<evidence type="ECO:0000259" key="5">
    <source>
        <dbReference type="PROSITE" id="PS50011"/>
    </source>
</evidence>
<keyword evidence="2" id="KW-0547">Nucleotide-binding</keyword>
<dbReference type="GO" id="GO:0010506">
    <property type="term" value="P:regulation of autophagy"/>
    <property type="evidence" value="ECO:0007669"/>
    <property type="project" value="InterPro"/>
</dbReference>
<dbReference type="EnsemblMetazoa" id="Aqu2.1.25239_001">
    <property type="protein sequence ID" value="Aqu2.1.25239_001"/>
    <property type="gene ID" value="Aqu2.1.25239"/>
</dbReference>
<dbReference type="SMART" id="SM00220">
    <property type="entry name" value="S_TKc"/>
    <property type="match status" value="1"/>
</dbReference>
<dbReference type="GO" id="GO:0005776">
    <property type="term" value="C:autophagosome"/>
    <property type="evidence" value="ECO:0007669"/>
    <property type="project" value="TreeGrafter"/>
</dbReference>